<comment type="caution">
    <text evidence="2">The sequence shown here is derived from an EMBL/GenBank/DDBJ whole genome shotgun (WGS) entry which is preliminary data.</text>
</comment>
<feature type="transmembrane region" description="Helical" evidence="1">
    <location>
        <begin position="26"/>
        <end position="59"/>
    </location>
</feature>
<name>A0ABT7H415_9ACTN</name>
<accession>A0ABT7H415</accession>
<proteinExistence type="predicted"/>
<gene>
    <name evidence="2" type="ORF">QEZ40_005237</name>
</gene>
<evidence type="ECO:0000256" key="1">
    <source>
        <dbReference type="SAM" id="Phobius"/>
    </source>
</evidence>
<organism evidence="2 3">
    <name type="scientific">Streptomyces katrae</name>
    <dbReference type="NCBI Taxonomy" id="68223"/>
    <lineage>
        <taxon>Bacteria</taxon>
        <taxon>Bacillati</taxon>
        <taxon>Actinomycetota</taxon>
        <taxon>Actinomycetes</taxon>
        <taxon>Kitasatosporales</taxon>
        <taxon>Streptomycetaceae</taxon>
        <taxon>Streptomyces</taxon>
    </lineage>
</organism>
<reference evidence="2 3" key="1">
    <citation type="submission" date="2023-05" db="EMBL/GenBank/DDBJ databases">
        <title>Sequencing and Assembly of Streptomyces sp. NP73.</title>
        <authorList>
            <person name="Konwar A.N."/>
            <person name="Saikia K."/>
            <person name="Thakur D."/>
        </authorList>
    </citation>
    <scope>NUCLEOTIDE SEQUENCE [LARGE SCALE GENOMIC DNA]</scope>
    <source>
        <strain evidence="2 3">NP73</strain>
    </source>
</reference>
<keyword evidence="1" id="KW-0812">Transmembrane</keyword>
<keyword evidence="1" id="KW-1133">Transmembrane helix</keyword>
<sequence length="122" mass="12702">MNTQEIVTPPPHHTALPGADGNGLAVAAVLLGVIGWITSVVLIGGLLGVIGLVLGVAALRKAGRTGTGRGMSVTGLVTSCLAIVVSVLVAVFMTWYANKTQQCYDPGSFRQYRQCVHQQFAP</sequence>
<keyword evidence="1" id="KW-0472">Membrane</keyword>
<keyword evidence="3" id="KW-1185">Reference proteome</keyword>
<evidence type="ECO:0000313" key="3">
    <source>
        <dbReference type="Proteomes" id="UP001223390"/>
    </source>
</evidence>
<dbReference type="RefSeq" id="WP_285345592.1">
    <property type="nucleotide sequence ID" value="NZ_JASITI010000049.1"/>
</dbReference>
<evidence type="ECO:0000313" key="2">
    <source>
        <dbReference type="EMBL" id="MDK9499800.1"/>
    </source>
</evidence>
<protein>
    <submittedName>
        <fullName evidence="2">DUF4190 domain-containing protein</fullName>
    </submittedName>
</protein>
<feature type="transmembrane region" description="Helical" evidence="1">
    <location>
        <begin position="71"/>
        <end position="96"/>
    </location>
</feature>
<dbReference type="Proteomes" id="UP001223390">
    <property type="component" value="Unassembled WGS sequence"/>
</dbReference>
<dbReference type="EMBL" id="JASITI010000049">
    <property type="protein sequence ID" value="MDK9499800.1"/>
    <property type="molecule type" value="Genomic_DNA"/>
</dbReference>